<name>A0A2S7C0C0_9XANT</name>
<protein>
    <recommendedName>
        <fullName evidence="3">DUF4440 domain-containing protein</fullName>
    </recommendedName>
</protein>
<comment type="caution">
    <text evidence="1">The sequence shown here is derived from an EMBL/GenBank/DDBJ whole genome shotgun (WGS) entry which is preliminary data.</text>
</comment>
<gene>
    <name evidence="1" type="ORF">XdyCFBP7245_15195</name>
</gene>
<dbReference type="RefSeq" id="WP_104616417.1">
    <property type="nucleotide sequence ID" value="NZ_CP167817.1"/>
</dbReference>
<dbReference type="InterPro" id="IPR032710">
    <property type="entry name" value="NTF2-like_dom_sf"/>
</dbReference>
<dbReference type="EMBL" id="MDEE01000024">
    <property type="protein sequence ID" value="PPU54995.1"/>
    <property type="molecule type" value="Genomic_DNA"/>
</dbReference>
<dbReference type="SUPFAM" id="SSF54427">
    <property type="entry name" value="NTF2-like"/>
    <property type="match status" value="1"/>
</dbReference>
<accession>A0A2S7C0C0</accession>
<dbReference type="Proteomes" id="UP000238908">
    <property type="component" value="Unassembled WGS sequence"/>
</dbReference>
<evidence type="ECO:0000313" key="1">
    <source>
        <dbReference type="EMBL" id="PPU54995.1"/>
    </source>
</evidence>
<proteinExistence type="predicted"/>
<evidence type="ECO:0008006" key="3">
    <source>
        <dbReference type="Google" id="ProtNLM"/>
    </source>
</evidence>
<evidence type="ECO:0000313" key="2">
    <source>
        <dbReference type="Proteomes" id="UP000238908"/>
    </source>
</evidence>
<organism evidence="1 2">
    <name type="scientific">Xanthomonas dyei</name>
    <dbReference type="NCBI Taxonomy" id="743699"/>
    <lineage>
        <taxon>Bacteria</taxon>
        <taxon>Pseudomonadati</taxon>
        <taxon>Pseudomonadota</taxon>
        <taxon>Gammaproteobacteria</taxon>
        <taxon>Lysobacterales</taxon>
        <taxon>Lysobacteraceae</taxon>
        <taxon>Xanthomonas</taxon>
    </lineage>
</organism>
<sequence>MDDHQTILRANVLKAAVEDLLNNRQLSVEGAMDRHFSPDFRQCSNGLREDRTAVSERIVQLREDLQHATFVVRDEFCCGNRYAQRHTIALAMRHGPALALDVYVFAERDADGRFLWIDEAVHPVAVA</sequence>
<dbReference type="AlphaFoldDB" id="A0A2S7C0C0"/>
<dbReference type="Gene3D" id="3.10.450.50">
    <property type="match status" value="1"/>
</dbReference>
<reference evidence="1 2" key="1">
    <citation type="submission" date="2016-08" db="EMBL/GenBank/DDBJ databases">
        <authorList>
            <person name="Seilhamer J.J."/>
        </authorList>
    </citation>
    <scope>NUCLEOTIDE SEQUENCE [LARGE SCALE GENOMIC DNA]</scope>
    <source>
        <strain evidence="1 2">CFBP7245</strain>
    </source>
</reference>